<dbReference type="Pfam" id="PF07702">
    <property type="entry name" value="UTRA"/>
    <property type="match status" value="1"/>
</dbReference>
<dbReference type="SUPFAM" id="SSF46785">
    <property type="entry name" value="Winged helix' DNA-binding domain"/>
    <property type="match status" value="1"/>
</dbReference>
<proteinExistence type="predicted"/>
<dbReference type="GO" id="GO:0045892">
    <property type="term" value="P:negative regulation of DNA-templated transcription"/>
    <property type="evidence" value="ECO:0007669"/>
    <property type="project" value="TreeGrafter"/>
</dbReference>
<dbReference type="PRINTS" id="PR00035">
    <property type="entry name" value="HTHGNTR"/>
</dbReference>
<organism evidence="5 6">
    <name type="scientific">Paracoccus sulfuroxidans</name>
    <dbReference type="NCBI Taxonomy" id="384678"/>
    <lineage>
        <taxon>Bacteria</taxon>
        <taxon>Pseudomonadati</taxon>
        <taxon>Pseudomonadota</taxon>
        <taxon>Alphaproteobacteria</taxon>
        <taxon>Rhodobacterales</taxon>
        <taxon>Paracoccaceae</taxon>
        <taxon>Paracoccus</taxon>
    </lineage>
</organism>
<dbReference type="SMART" id="SM00345">
    <property type="entry name" value="HTH_GNTR"/>
    <property type="match status" value="1"/>
</dbReference>
<dbReference type="InterPro" id="IPR000524">
    <property type="entry name" value="Tscrpt_reg_HTH_GntR"/>
</dbReference>
<dbReference type="AlphaFoldDB" id="A0A562NST9"/>
<dbReference type="Proteomes" id="UP000316225">
    <property type="component" value="Unassembled WGS sequence"/>
</dbReference>
<dbReference type="PROSITE" id="PS50949">
    <property type="entry name" value="HTH_GNTR"/>
    <property type="match status" value="1"/>
</dbReference>
<dbReference type="GO" id="GO:0003677">
    <property type="term" value="F:DNA binding"/>
    <property type="evidence" value="ECO:0007669"/>
    <property type="project" value="UniProtKB-KW"/>
</dbReference>
<dbReference type="InterPro" id="IPR011663">
    <property type="entry name" value="UTRA"/>
</dbReference>
<dbReference type="Gene3D" id="1.10.10.10">
    <property type="entry name" value="Winged helix-like DNA-binding domain superfamily/Winged helix DNA-binding domain"/>
    <property type="match status" value="1"/>
</dbReference>
<dbReference type="InterPro" id="IPR028978">
    <property type="entry name" value="Chorismate_lyase_/UTRA_dom_sf"/>
</dbReference>
<dbReference type="InterPro" id="IPR050679">
    <property type="entry name" value="Bact_HTH_transcr_reg"/>
</dbReference>
<dbReference type="PANTHER" id="PTHR44846:SF1">
    <property type="entry name" value="MANNOSYL-D-GLYCERATE TRANSPORT_METABOLISM SYSTEM REPRESSOR MNGR-RELATED"/>
    <property type="match status" value="1"/>
</dbReference>
<dbReference type="Pfam" id="PF00392">
    <property type="entry name" value="GntR"/>
    <property type="match status" value="1"/>
</dbReference>
<keyword evidence="1" id="KW-0805">Transcription regulation</keyword>
<evidence type="ECO:0000256" key="2">
    <source>
        <dbReference type="ARBA" id="ARBA00023125"/>
    </source>
</evidence>
<evidence type="ECO:0000256" key="3">
    <source>
        <dbReference type="ARBA" id="ARBA00023163"/>
    </source>
</evidence>
<comment type="caution">
    <text evidence="5">The sequence shown here is derived from an EMBL/GenBank/DDBJ whole genome shotgun (WGS) entry which is preliminary data.</text>
</comment>
<dbReference type="RefSeq" id="WP_145397352.1">
    <property type="nucleotide sequence ID" value="NZ_VLKU01000004.1"/>
</dbReference>
<evidence type="ECO:0000313" key="6">
    <source>
        <dbReference type="Proteomes" id="UP000316225"/>
    </source>
</evidence>
<protein>
    <submittedName>
        <fullName evidence="5">GntR family phosphonate transport system transcriptional regulator</fullName>
    </submittedName>
</protein>
<dbReference type="InterPro" id="IPR012702">
    <property type="entry name" value="CP_lyase_PhnF"/>
</dbReference>
<dbReference type="OrthoDB" id="9800645at2"/>
<reference evidence="5 6" key="1">
    <citation type="journal article" date="2015" name="Stand. Genomic Sci.">
        <title>Genomic Encyclopedia of Bacterial and Archaeal Type Strains, Phase III: the genomes of soil and plant-associated and newly described type strains.</title>
        <authorList>
            <person name="Whitman W.B."/>
            <person name="Woyke T."/>
            <person name="Klenk H.P."/>
            <person name="Zhou Y."/>
            <person name="Lilburn T.G."/>
            <person name="Beck B.J."/>
            <person name="De Vos P."/>
            <person name="Vandamme P."/>
            <person name="Eisen J.A."/>
            <person name="Garrity G."/>
            <person name="Hugenholtz P."/>
            <person name="Kyrpides N.C."/>
        </authorList>
    </citation>
    <scope>NUCLEOTIDE SEQUENCE [LARGE SCALE GENOMIC DNA]</scope>
    <source>
        <strain evidence="5 6">CGMCC 1.5364</strain>
    </source>
</reference>
<keyword evidence="3" id="KW-0804">Transcription</keyword>
<gene>
    <name evidence="5" type="ORF">IQ24_01629</name>
</gene>
<dbReference type="InterPro" id="IPR036390">
    <property type="entry name" value="WH_DNA-bd_sf"/>
</dbReference>
<keyword evidence="2" id="KW-0238">DNA-binding</keyword>
<evidence type="ECO:0000256" key="1">
    <source>
        <dbReference type="ARBA" id="ARBA00023015"/>
    </source>
</evidence>
<evidence type="ECO:0000259" key="4">
    <source>
        <dbReference type="PROSITE" id="PS50949"/>
    </source>
</evidence>
<keyword evidence="6" id="KW-1185">Reference proteome</keyword>
<dbReference type="CDD" id="cd07377">
    <property type="entry name" value="WHTH_GntR"/>
    <property type="match status" value="1"/>
</dbReference>
<dbReference type="SMART" id="SM00866">
    <property type="entry name" value="UTRA"/>
    <property type="match status" value="1"/>
</dbReference>
<evidence type="ECO:0000313" key="5">
    <source>
        <dbReference type="EMBL" id="TWI35120.1"/>
    </source>
</evidence>
<accession>A0A562NST9</accession>
<dbReference type="EMBL" id="VLKU01000004">
    <property type="protein sequence ID" value="TWI35120.1"/>
    <property type="molecule type" value="Genomic_DNA"/>
</dbReference>
<dbReference type="NCBIfam" id="TIGR02325">
    <property type="entry name" value="C_P_lyase_phnF"/>
    <property type="match status" value="1"/>
</dbReference>
<dbReference type="Gene3D" id="3.40.1410.10">
    <property type="entry name" value="Chorismate lyase-like"/>
    <property type="match status" value="1"/>
</dbReference>
<dbReference type="InterPro" id="IPR036388">
    <property type="entry name" value="WH-like_DNA-bd_sf"/>
</dbReference>
<feature type="domain" description="HTH gntR-type" evidence="4">
    <location>
        <begin position="6"/>
        <end position="74"/>
    </location>
</feature>
<dbReference type="SUPFAM" id="SSF64288">
    <property type="entry name" value="Chorismate lyase-like"/>
    <property type="match status" value="1"/>
</dbReference>
<dbReference type="PANTHER" id="PTHR44846">
    <property type="entry name" value="MANNOSYL-D-GLYCERATE TRANSPORT/METABOLISM SYSTEM REPRESSOR MNGR-RELATED"/>
    <property type="match status" value="1"/>
</dbReference>
<sequence length="239" mass="26048">MAQSGTPVWRSIRDTLASEIAQQGLRPGDRLPTEAQLSARFGVNRHTLRRAVASLVDEGLLRARRGSGVFVAMQPVEYAIGRHVSFHQNLALAGRLPGRRVNVTARRPADPVEAQALRILAGEEVWVSEGVSTADDQPIALYRTVFPAARFPGLDERLSRLSSVTAALNEAGLAEFLRAETRISAQTVTVAQALLLNAQEGQPLIVTQSVNTDMQGVPVEYGTTWFLSERVTLITRSEI</sequence>
<dbReference type="GO" id="GO:0003700">
    <property type="term" value="F:DNA-binding transcription factor activity"/>
    <property type="evidence" value="ECO:0007669"/>
    <property type="project" value="InterPro"/>
</dbReference>
<name>A0A562NST9_9RHOB</name>